<accession>A0A5C3K9V6</accession>
<protein>
    <submittedName>
        <fullName evidence="2">Uncharacterized protein</fullName>
    </submittedName>
</protein>
<evidence type="ECO:0000256" key="1">
    <source>
        <dbReference type="SAM" id="Phobius"/>
    </source>
</evidence>
<keyword evidence="1" id="KW-0812">Transmembrane</keyword>
<organism evidence="2 3">
    <name type="scientific">Coprinopsis marcescibilis</name>
    <name type="common">Agaric fungus</name>
    <name type="synonym">Psathyrella marcescibilis</name>
    <dbReference type="NCBI Taxonomy" id="230819"/>
    <lineage>
        <taxon>Eukaryota</taxon>
        <taxon>Fungi</taxon>
        <taxon>Dikarya</taxon>
        <taxon>Basidiomycota</taxon>
        <taxon>Agaricomycotina</taxon>
        <taxon>Agaricomycetes</taxon>
        <taxon>Agaricomycetidae</taxon>
        <taxon>Agaricales</taxon>
        <taxon>Agaricineae</taxon>
        <taxon>Psathyrellaceae</taxon>
        <taxon>Coprinopsis</taxon>
    </lineage>
</organism>
<keyword evidence="1" id="KW-1133">Transmembrane helix</keyword>
<keyword evidence="3" id="KW-1185">Reference proteome</keyword>
<evidence type="ECO:0000313" key="2">
    <source>
        <dbReference type="EMBL" id="TFK16642.1"/>
    </source>
</evidence>
<feature type="transmembrane region" description="Helical" evidence="1">
    <location>
        <begin position="128"/>
        <end position="155"/>
    </location>
</feature>
<keyword evidence="1" id="KW-0472">Membrane</keyword>
<dbReference type="AlphaFoldDB" id="A0A5C3K9V6"/>
<dbReference type="EMBL" id="ML210689">
    <property type="protein sequence ID" value="TFK16642.1"/>
    <property type="molecule type" value="Genomic_DNA"/>
</dbReference>
<proteinExistence type="predicted"/>
<reference evidence="2 3" key="1">
    <citation type="journal article" date="2019" name="Nat. Ecol. Evol.">
        <title>Megaphylogeny resolves global patterns of mushroom evolution.</title>
        <authorList>
            <person name="Varga T."/>
            <person name="Krizsan K."/>
            <person name="Foldi C."/>
            <person name="Dima B."/>
            <person name="Sanchez-Garcia M."/>
            <person name="Sanchez-Ramirez S."/>
            <person name="Szollosi G.J."/>
            <person name="Szarkandi J.G."/>
            <person name="Papp V."/>
            <person name="Albert L."/>
            <person name="Andreopoulos W."/>
            <person name="Angelini C."/>
            <person name="Antonin V."/>
            <person name="Barry K.W."/>
            <person name="Bougher N.L."/>
            <person name="Buchanan P."/>
            <person name="Buyck B."/>
            <person name="Bense V."/>
            <person name="Catcheside P."/>
            <person name="Chovatia M."/>
            <person name="Cooper J."/>
            <person name="Damon W."/>
            <person name="Desjardin D."/>
            <person name="Finy P."/>
            <person name="Geml J."/>
            <person name="Haridas S."/>
            <person name="Hughes K."/>
            <person name="Justo A."/>
            <person name="Karasinski D."/>
            <person name="Kautmanova I."/>
            <person name="Kiss B."/>
            <person name="Kocsube S."/>
            <person name="Kotiranta H."/>
            <person name="LaButti K.M."/>
            <person name="Lechner B.E."/>
            <person name="Liimatainen K."/>
            <person name="Lipzen A."/>
            <person name="Lukacs Z."/>
            <person name="Mihaltcheva S."/>
            <person name="Morgado L.N."/>
            <person name="Niskanen T."/>
            <person name="Noordeloos M.E."/>
            <person name="Ohm R.A."/>
            <person name="Ortiz-Santana B."/>
            <person name="Ovrebo C."/>
            <person name="Racz N."/>
            <person name="Riley R."/>
            <person name="Savchenko A."/>
            <person name="Shiryaev A."/>
            <person name="Soop K."/>
            <person name="Spirin V."/>
            <person name="Szebenyi C."/>
            <person name="Tomsovsky M."/>
            <person name="Tulloss R.E."/>
            <person name="Uehling J."/>
            <person name="Grigoriev I.V."/>
            <person name="Vagvolgyi C."/>
            <person name="Papp T."/>
            <person name="Martin F.M."/>
            <person name="Miettinen O."/>
            <person name="Hibbett D.S."/>
            <person name="Nagy L.G."/>
        </authorList>
    </citation>
    <scope>NUCLEOTIDE SEQUENCE [LARGE SCALE GENOMIC DNA]</scope>
    <source>
        <strain evidence="2 3">CBS 121175</strain>
    </source>
</reference>
<name>A0A5C3K9V6_COPMA</name>
<sequence length="191" mass="21567">MQRAAKEEKEASEPFFPAVFMEMLLIRVCFRLGWCRTFGRYGKDGMGMGMVCGVARLTPMEDNTDSRGIANAPRPPTACHCYYSTASYPCVPGELAISGPRRLPFTCWARRQQMICRDHSRLPACLELCIYLMCAWVCWVLPILCPCIYLVWAWVCLVNDDIAHCRLLDLTFLLAPLPFLPSICSPCLPSS</sequence>
<evidence type="ECO:0000313" key="3">
    <source>
        <dbReference type="Proteomes" id="UP000307440"/>
    </source>
</evidence>
<gene>
    <name evidence="2" type="ORF">FA15DRAFT_414646</name>
</gene>
<dbReference type="Proteomes" id="UP000307440">
    <property type="component" value="Unassembled WGS sequence"/>
</dbReference>